<dbReference type="EMBL" id="ADLN01000112">
    <property type="protein sequence ID" value="EHI57955.1"/>
    <property type="molecule type" value="Genomic_DNA"/>
</dbReference>
<dbReference type="GO" id="GO:0009229">
    <property type="term" value="P:thiamine diphosphate biosynthetic process"/>
    <property type="evidence" value="ECO:0007669"/>
    <property type="project" value="UniProtKB-UniPathway"/>
</dbReference>
<dbReference type="PANTHER" id="PTHR43198">
    <property type="entry name" value="BIFUNCTIONAL TH2 PROTEIN"/>
    <property type="match status" value="1"/>
</dbReference>
<accession>G5IKM3</accession>
<dbReference type="InterPro" id="IPR050967">
    <property type="entry name" value="Thiamine_Salvage_TenA"/>
</dbReference>
<evidence type="ECO:0000256" key="1">
    <source>
        <dbReference type="ARBA" id="ARBA00001881"/>
    </source>
</evidence>
<name>G5IKM3_9FIRM</name>
<evidence type="ECO:0000256" key="5">
    <source>
        <dbReference type="ARBA" id="ARBA00012684"/>
    </source>
</evidence>
<comment type="pathway">
    <text evidence="2">Cofactor biosynthesis; thiamine diphosphate biosynthesis.</text>
</comment>
<comment type="subunit">
    <text evidence="4">Homotetramer.</text>
</comment>
<sequence>MSFMKETVAQSMPVWDACLNSPFIRELKEGTLPQEKFRLYMIQDSIYLKHYARVYGKAIYHAASLRDIQVFYSMLSFLTESESAVRLRYLSDAGLTDDDIEDCPPLPENQNYIDFMMETASRGNINEILMAVLPCMLSYSYLFRALVSGSEPVSPVYSDFITDYADDGYHRACISWSQFADAKCAGLSQEEKSALQAIFRQGSLLELDFWNMAYRTTEKER</sequence>
<evidence type="ECO:0000256" key="2">
    <source>
        <dbReference type="ARBA" id="ARBA00004948"/>
    </source>
</evidence>
<dbReference type="PATRIC" id="fig|742737.3.peg.4036"/>
<dbReference type="GO" id="GO:0009228">
    <property type="term" value="P:thiamine biosynthetic process"/>
    <property type="evidence" value="ECO:0007669"/>
    <property type="project" value="UniProtKB-KW"/>
</dbReference>
<dbReference type="PANTHER" id="PTHR43198:SF2">
    <property type="entry name" value="SI:CH1073-67J19.1-RELATED"/>
    <property type="match status" value="1"/>
</dbReference>
<dbReference type="Pfam" id="PF03070">
    <property type="entry name" value="TENA_THI-4"/>
    <property type="match status" value="1"/>
</dbReference>
<dbReference type="Proteomes" id="UP000005384">
    <property type="component" value="Unassembled WGS sequence"/>
</dbReference>
<evidence type="ECO:0000256" key="8">
    <source>
        <dbReference type="ARBA" id="ARBA00048337"/>
    </source>
</evidence>
<evidence type="ECO:0000256" key="3">
    <source>
        <dbReference type="ARBA" id="ARBA00010264"/>
    </source>
</evidence>
<dbReference type="InterPro" id="IPR016084">
    <property type="entry name" value="Haem_Oase-like_multi-hlx"/>
</dbReference>
<comment type="catalytic activity">
    <reaction evidence="8">
        <text>thiamine + H2O = 5-(2-hydroxyethyl)-4-methylthiazole + 4-amino-5-hydroxymethyl-2-methylpyrimidine + H(+)</text>
        <dbReference type="Rhea" id="RHEA:17509"/>
        <dbReference type="ChEBI" id="CHEBI:15377"/>
        <dbReference type="ChEBI" id="CHEBI:15378"/>
        <dbReference type="ChEBI" id="CHEBI:16892"/>
        <dbReference type="ChEBI" id="CHEBI:17957"/>
        <dbReference type="ChEBI" id="CHEBI:18385"/>
        <dbReference type="EC" id="3.5.99.2"/>
    </reaction>
</comment>
<dbReference type="RefSeq" id="WP_006782042.1">
    <property type="nucleotide sequence ID" value="NZ_CP040506.1"/>
</dbReference>
<dbReference type="AlphaFoldDB" id="G5IKM3"/>
<comment type="catalytic activity">
    <reaction evidence="1">
        <text>4-amino-5-aminomethyl-2-methylpyrimidine + H2O = 4-amino-5-hydroxymethyl-2-methylpyrimidine + NH4(+)</text>
        <dbReference type="Rhea" id="RHEA:31799"/>
        <dbReference type="ChEBI" id="CHEBI:15377"/>
        <dbReference type="ChEBI" id="CHEBI:16892"/>
        <dbReference type="ChEBI" id="CHEBI:28938"/>
        <dbReference type="ChEBI" id="CHEBI:63416"/>
        <dbReference type="EC" id="3.5.99.2"/>
    </reaction>
</comment>
<comment type="caution">
    <text evidence="10">The sequence shown here is derived from an EMBL/GenBank/DDBJ whole genome shotgun (WGS) entry which is preliminary data.</text>
</comment>
<evidence type="ECO:0000256" key="7">
    <source>
        <dbReference type="ARBA" id="ARBA00022977"/>
    </source>
</evidence>
<dbReference type="UniPathway" id="UPA00060"/>
<evidence type="ECO:0000256" key="6">
    <source>
        <dbReference type="ARBA" id="ARBA00013647"/>
    </source>
</evidence>
<gene>
    <name evidence="10" type="ORF">HMPREF9473_04051</name>
</gene>
<dbReference type="CDD" id="cd19369">
    <property type="entry name" value="TenA_C-like"/>
    <property type="match status" value="1"/>
</dbReference>
<comment type="similarity">
    <text evidence="3">Belongs to the TenA family.</text>
</comment>
<dbReference type="GO" id="GO:0050334">
    <property type="term" value="F:thiaminase activity"/>
    <property type="evidence" value="ECO:0007669"/>
    <property type="project" value="UniProtKB-EC"/>
</dbReference>
<feature type="domain" description="Thiaminase-2/PQQC" evidence="9">
    <location>
        <begin position="10"/>
        <end position="215"/>
    </location>
</feature>
<organism evidence="10 11">
    <name type="scientific">Hungatella hathewayi WAL-18680</name>
    <dbReference type="NCBI Taxonomy" id="742737"/>
    <lineage>
        <taxon>Bacteria</taxon>
        <taxon>Bacillati</taxon>
        <taxon>Bacillota</taxon>
        <taxon>Clostridia</taxon>
        <taxon>Lachnospirales</taxon>
        <taxon>Lachnospiraceae</taxon>
        <taxon>Hungatella</taxon>
    </lineage>
</organism>
<evidence type="ECO:0000313" key="10">
    <source>
        <dbReference type="EMBL" id="EHI57955.1"/>
    </source>
</evidence>
<dbReference type="SUPFAM" id="SSF48613">
    <property type="entry name" value="Heme oxygenase-like"/>
    <property type="match status" value="1"/>
</dbReference>
<protein>
    <recommendedName>
        <fullName evidence="6">Aminopyrimidine aminohydrolase</fullName>
        <ecNumber evidence="5">3.5.99.2</ecNumber>
    </recommendedName>
</protein>
<dbReference type="Gene3D" id="1.20.910.10">
    <property type="entry name" value="Heme oxygenase-like"/>
    <property type="match status" value="1"/>
</dbReference>
<evidence type="ECO:0000313" key="11">
    <source>
        <dbReference type="Proteomes" id="UP000005384"/>
    </source>
</evidence>
<reference evidence="10 11" key="1">
    <citation type="submission" date="2011-08" db="EMBL/GenBank/DDBJ databases">
        <title>The Genome Sequence of Clostridium hathewayi WAL-18680.</title>
        <authorList>
            <consortium name="The Broad Institute Genome Sequencing Platform"/>
            <person name="Earl A."/>
            <person name="Ward D."/>
            <person name="Feldgarden M."/>
            <person name="Gevers D."/>
            <person name="Finegold S.M."/>
            <person name="Summanen P.H."/>
            <person name="Molitoris D.R."/>
            <person name="Song M."/>
            <person name="Daigneault M."/>
            <person name="Allen-Vercoe E."/>
            <person name="Young S.K."/>
            <person name="Zeng Q."/>
            <person name="Gargeya S."/>
            <person name="Fitzgerald M."/>
            <person name="Haas B."/>
            <person name="Abouelleil A."/>
            <person name="Alvarado L."/>
            <person name="Arachchi H.M."/>
            <person name="Berlin A."/>
            <person name="Brown A."/>
            <person name="Chapman S.B."/>
            <person name="Chen Z."/>
            <person name="Dunbar C."/>
            <person name="Freedman E."/>
            <person name="Gearin G."/>
            <person name="Gellesch M."/>
            <person name="Goldberg J."/>
            <person name="Griggs A."/>
            <person name="Gujja S."/>
            <person name="Heiman D."/>
            <person name="Howarth C."/>
            <person name="Larson L."/>
            <person name="Lui A."/>
            <person name="MacDonald P.J.P."/>
            <person name="Montmayeur A."/>
            <person name="Murphy C."/>
            <person name="Neiman D."/>
            <person name="Pearson M."/>
            <person name="Priest M."/>
            <person name="Roberts A."/>
            <person name="Saif S."/>
            <person name="Shea T."/>
            <person name="Shenoy N."/>
            <person name="Sisk P."/>
            <person name="Stolte C."/>
            <person name="Sykes S."/>
            <person name="Wortman J."/>
            <person name="Nusbaum C."/>
            <person name="Birren B."/>
        </authorList>
    </citation>
    <scope>NUCLEOTIDE SEQUENCE [LARGE SCALE GENOMIC DNA]</scope>
    <source>
        <strain evidence="10 11">WAL-18680</strain>
    </source>
</reference>
<evidence type="ECO:0000256" key="4">
    <source>
        <dbReference type="ARBA" id="ARBA00011881"/>
    </source>
</evidence>
<dbReference type="InterPro" id="IPR004305">
    <property type="entry name" value="Thiaminase-2/PQQC"/>
</dbReference>
<dbReference type="EC" id="3.5.99.2" evidence="5"/>
<dbReference type="GO" id="GO:0005829">
    <property type="term" value="C:cytosol"/>
    <property type="evidence" value="ECO:0007669"/>
    <property type="project" value="TreeGrafter"/>
</dbReference>
<dbReference type="HOGENOM" id="CLU_077537_1_0_9"/>
<evidence type="ECO:0000259" key="9">
    <source>
        <dbReference type="Pfam" id="PF03070"/>
    </source>
</evidence>
<proteinExistence type="inferred from homology"/>
<keyword evidence="7" id="KW-0784">Thiamine biosynthesis</keyword>
<keyword evidence="11" id="KW-1185">Reference proteome</keyword>
<dbReference type="OrthoDB" id="34166at2"/>